<protein>
    <submittedName>
        <fullName evidence="2">Uncharacterized protein</fullName>
    </submittedName>
</protein>
<evidence type="ECO:0000313" key="3">
    <source>
        <dbReference type="Proteomes" id="UP000286100"/>
    </source>
</evidence>
<reference evidence="2 3" key="1">
    <citation type="submission" date="2018-09" db="EMBL/GenBank/DDBJ databases">
        <authorList>
            <person name="Zhu H."/>
        </authorList>
    </citation>
    <scope>NUCLEOTIDE SEQUENCE [LARGE SCALE GENOMIC DNA]</scope>
    <source>
        <strain evidence="2 3">K2R01-6</strain>
    </source>
</reference>
<organism evidence="2 3">
    <name type="scientific">Sphingomonas cavernae</name>
    <dbReference type="NCBI Taxonomy" id="2320861"/>
    <lineage>
        <taxon>Bacteria</taxon>
        <taxon>Pseudomonadati</taxon>
        <taxon>Pseudomonadota</taxon>
        <taxon>Alphaproteobacteria</taxon>
        <taxon>Sphingomonadales</taxon>
        <taxon>Sphingomonadaceae</taxon>
        <taxon>Sphingomonas</taxon>
    </lineage>
</organism>
<evidence type="ECO:0000313" key="2">
    <source>
        <dbReference type="EMBL" id="RJF93981.1"/>
    </source>
</evidence>
<name>A0A418WRX5_9SPHN</name>
<dbReference type="EMBL" id="QYUM01000002">
    <property type="protein sequence ID" value="RJF93981.1"/>
    <property type="molecule type" value="Genomic_DNA"/>
</dbReference>
<dbReference type="Proteomes" id="UP000286100">
    <property type="component" value="Unassembled WGS sequence"/>
</dbReference>
<dbReference type="AlphaFoldDB" id="A0A418WRX5"/>
<comment type="caution">
    <text evidence="2">The sequence shown here is derived from an EMBL/GenBank/DDBJ whole genome shotgun (WGS) entry which is preliminary data.</text>
</comment>
<proteinExistence type="predicted"/>
<keyword evidence="3" id="KW-1185">Reference proteome</keyword>
<evidence type="ECO:0000256" key="1">
    <source>
        <dbReference type="SAM" id="MobiDB-lite"/>
    </source>
</evidence>
<feature type="compositionally biased region" description="Basic and acidic residues" evidence="1">
    <location>
        <begin position="52"/>
        <end position="80"/>
    </location>
</feature>
<dbReference type="PROSITE" id="PS51257">
    <property type="entry name" value="PROKAR_LIPOPROTEIN"/>
    <property type="match status" value="1"/>
</dbReference>
<gene>
    <name evidence="2" type="ORF">D3876_06850</name>
</gene>
<sequence>MRKLLIVAALATVLAGCGSKKPLTRVAGDEVPPAPALARTAPTSEELITPDDQARPERQDEILKQSEEREDDKFDLPPTT</sequence>
<accession>A0A418WRX5</accession>
<dbReference type="RefSeq" id="WP_119760571.1">
    <property type="nucleotide sequence ID" value="NZ_QYUM01000002.1"/>
</dbReference>
<dbReference type="OrthoDB" id="7596860at2"/>
<feature type="region of interest" description="Disordered" evidence="1">
    <location>
        <begin position="22"/>
        <end position="80"/>
    </location>
</feature>